<dbReference type="Pfam" id="PF00009">
    <property type="entry name" value="GTP_EFTU"/>
    <property type="match status" value="1"/>
</dbReference>
<evidence type="ECO:0000256" key="1">
    <source>
        <dbReference type="ARBA" id="ARBA00007733"/>
    </source>
</evidence>
<dbReference type="GO" id="GO:0003743">
    <property type="term" value="F:translation initiation factor activity"/>
    <property type="evidence" value="ECO:0007669"/>
    <property type="project" value="UniProtKB-KW"/>
</dbReference>
<dbReference type="PROSITE" id="PS01176">
    <property type="entry name" value="IF2"/>
    <property type="match status" value="1"/>
</dbReference>
<accession>A0A3B1BJU9</accession>
<evidence type="ECO:0000256" key="5">
    <source>
        <dbReference type="ARBA" id="ARBA00023134"/>
    </source>
</evidence>
<dbReference type="FunFam" id="2.40.30.10:FF:000008">
    <property type="entry name" value="Translation initiation factor IF-2"/>
    <property type="match status" value="1"/>
</dbReference>
<dbReference type="CDD" id="cd01887">
    <property type="entry name" value="IF2_eIF5B"/>
    <property type="match status" value="1"/>
</dbReference>
<dbReference type="InterPro" id="IPR044145">
    <property type="entry name" value="IF2_II"/>
</dbReference>
<proteinExistence type="inferred from homology"/>
<dbReference type="Pfam" id="PF11987">
    <property type="entry name" value="IF-2"/>
    <property type="match status" value="1"/>
</dbReference>
<feature type="domain" description="Tr-type G" evidence="6">
    <location>
        <begin position="1"/>
        <end position="143"/>
    </location>
</feature>
<dbReference type="SUPFAM" id="SSF50447">
    <property type="entry name" value="Translation proteins"/>
    <property type="match status" value="2"/>
</dbReference>
<dbReference type="InterPro" id="IPR005225">
    <property type="entry name" value="Small_GTP-bd"/>
</dbReference>
<dbReference type="EMBL" id="UOGA01000015">
    <property type="protein sequence ID" value="VAX14801.1"/>
    <property type="molecule type" value="Genomic_DNA"/>
</dbReference>
<gene>
    <name evidence="7" type="ORF">MNBD_NITROSPINAE04-1014</name>
</gene>
<dbReference type="CDD" id="cd03702">
    <property type="entry name" value="IF2_mtIF2_II"/>
    <property type="match status" value="1"/>
</dbReference>
<dbReference type="Gene3D" id="3.40.50.10050">
    <property type="entry name" value="Translation initiation factor IF- 2, domain 3"/>
    <property type="match status" value="1"/>
</dbReference>
<dbReference type="SUPFAM" id="SSF52156">
    <property type="entry name" value="Initiation factor IF2/eIF5b, domain 3"/>
    <property type="match status" value="1"/>
</dbReference>
<dbReference type="InterPro" id="IPR027417">
    <property type="entry name" value="P-loop_NTPase"/>
</dbReference>
<name>A0A3B1BJU9_9ZZZZ</name>
<dbReference type="PANTHER" id="PTHR43381">
    <property type="entry name" value="TRANSLATION INITIATION FACTOR IF-2-RELATED"/>
    <property type="match status" value="1"/>
</dbReference>
<dbReference type="FunFam" id="3.40.50.300:FF:000019">
    <property type="entry name" value="Translation initiation factor IF-2"/>
    <property type="match status" value="1"/>
</dbReference>
<evidence type="ECO:0000256" key="2">
    <source>
        <dbReference type="ARBA" id="ARBA00022540"/>
    </source>
</evidence>
<dbReference type="GO" id="GO:0003924">
    <property type="term" value="F:GTPase activity"/>
    <property type="evidence" value="ECO:0007669"/>
    <property type="project" value="InterPro"/>
</dbReference>
<sequence>SKMSEREAGGNNQRVGAYRVELPKGTVVFLDTPGHEAFTAMRARGVSVTDIVILVVAADDGVMPQTIEAIHHARAANVPVLVAINKIDKPGADPDRIRQDLSGHQLVSEKWGGDTIFCEVSAKSGIGIDNLLEMILLQAEILELKANPDRMAVGVIVESKLDKGRGPVATALVHKGTLRVGDAFVTGSLYGRVRAIIDDQGQRRDSAGPSMPVEILGFSGVPDAGESFTVYENERKAHQIALKRQDTERVKGLTTRGHVRLENLHAQITKGNIKDLNIIIKADAQGSIEAVQKALDDIKIESVRINVLHGAVGGITETDISLAMASNAIVIGFNVRPTEKASAMANEEEVDVRLYMVIYQAIDDIKAALVGMLEPVYKEVVTGRAEVRVTYNISKVGAIAGCYVTSGKATRNSNARLIRDDMVIHTGKITSLKRFKDDAKEVANGYECGIGLEKYNDIKLQDIIEMFKVEEVERKN</sequence>
<dbReference type="InterPro" id="IPR000795">
    <property type="entry name" value="T_Tr_GTP-bd_dom"/>
</dbReference>
<dbReference type="Gene3D" id="2.40.30.10">
    <property type="entry name" value="Translation factors"/>
    <property type="match status" value="2"/>
</dbReference>
<evidence type="ECO:0000256" key="4">
    <source>
        <dbReference type="ARBA" id="ARBA00022917"/>
    </source>
</evidence>
<evidence type="ECO:0000259" key="6">
    <source>
        <dbReference type="PROSITE" id="PS51722"/>
    </source>
</evidence>
<feature type="non-terminal residue" evidence="7">
    <location>
        <position position="1"/>
    </location>
</feature>
<dbReference type="CDD" id="cd03692">
    <property type="entry name" value="mtIF2_IVc"/>
    <property type="match status" value="1"/>
</dbReference>
<dbReference type="PROSITE" id="PS51722">
    <property type="entry name" value="G_TR_2"/>
    <property type="match status" value="1"/>
</dbReference>
<evidence type="ECO:0000313" key="7">
    <source>
        <dbReference type="EMBL" id="VAX14801.1"/>
    </source>
</evidence>
<keyword evidence="2 7" id="KW-0396">Initiation factor</keyword>
<dbReference type="Gene3D" id="3.40.50.300">
    <property type="entry name" value="P-loop containing nucleotide triphosphate hydrolases"/>
    <property type="match status" value="1"/>
</dbReference>
<dbReference type="InterPro" id="IPR000178">
    <property type="entry name" value="TF_IF2_bacterial-like"/>
</dbReference>
<comment type="similarity">
    <text evidence="1">Belongs to the TRAFAC class translation factor GTPase superfamily. Classic translation factor GTPase family. IF-2 subfamily.</text>
</comment>
<reference evidence="7" key="1">
    <citation type="submission" date="2018-06" db="EMBL/GenBank/DDBJ databases">
        <authorList>
            <person name="Zhirakovskaya E."/>
        </authorList>
    </citation>
    <scope>NUCLEOTIDE SEQUENCE</scope>
</reference>
<dbReference type="InterPro" id="IPR023115">
    <property type="entry name" value="TIF_IF2_dom3"/>
</dbReference>
<dbReference type="InterPro" id="IPR015760">
    <property type="entry name" value="TIF_IF2"/>
</dbReference>
<dbReference type="GO" id="GO:0005829">
    <property type="term" value="C:cytosol"/>
    <property type="evidence" value="ECO:0007669"/>
    <property type="project" value="TreeGrafter"/>
</dbReference>
<organism evidence="7">
    <name type="scientific">hydrothermal vent metagenome</name>
    <dbReference type="NCBI Taxonomy" id="652676"/>
    <lineage>
        <taxon>unclassified sequences</taxon>
        <taxon>metagenomes</taxon>
        <taxon>ecological metagenomes</taxon>
    </lineage>
</organism>
<dbReference type="InterPro" id="IPR053905">
    <property type="entry name" value="EF-G-like_DII"/>
</dbReference>
<dbReference type="GO" id="GO:0005525">
    <property type="term" value="F:GTP binding"/>
    <property type="evidence" value="ECO:0007669"/>
    <property type="project" value="UniProtKB-KW"/>
</dbReference>
<keyword evidence="4" id="KW-0648">Protein biosynthesis</keyword>
<evidence type="ECO:0000256" key="3">
    <source>
        <dbReference type="ARBA" id="ARBA00022741"/>
    </source>
</evidence>
<protein>
    <submittedName>
        <fullName evidence="7">Translation initiation factor 2</fullName>
    </submittedName>
</protein>
<dbReference type="InterPro" id="IPR036925">
    <property type="entry name" value="TIF_IF2_dom3_sf"/>
</dbReference>
<dbReference type="InterPro" id="IPR009000">
    <property type="entry name" value="Transl_B-barrel_sf"/>
</dbReference>
<dbReference type="NCBIfam" id="TIGR00231">
    <property type="entry name" value="small_GTP"/>
    <property type="match status" value="1"/>
</dbReference>
<dbReference type="PANTHER" id="PTHR43381:SF5">
    <property type="entry name" value="TR-TYPE G DOMAIN-CONTAINING PROTEIN"/>
    <property type="match status" value="1"/>
</dbReference>
<dbReference type="AlphaFoldDB" id="A0A3B1BJU9"/>
<dbReference type="NCBIfam" id="TIGR00487">
    <property type="entry name" value="IF-2"/>
    <property type="match status" value="1"/>
</dbReference>
<dbReference type="FunFam" id="3.40.50.10050:FF:000001">
    <property type="entry name" value="Translation initiation factor IF-2"/>
    <property type="match status" value="1"/>
</dbReference>
<dbReference type="Pfam" id="PF22042">
    <property type="entry name" value="EF-G_D2"/>
    <property type="match status" value="1"/>
</dbReference>
<keyword evidence="5" id="KW-0342">GTP-binding</keyword>
<keyword evidence="3" id="KW-0547">Nucleotide-binding</keyword>
<dbReference type="SUPFAM" id="SSF52540">
    <property type="entry name" value="P-loop containing nucleoside triphosphate hydrolases"/>
    <property type="match status" value="1"/>
</dbReference>
<dbReference type="HAMAP" id="MF_00100_B">
    <property type="entry name" value="IF_2_B"/>
    <property type="match status" value="1"/>
</dbReference>
<dbReference type="FunFam" id="2.40.30.10:FF:000007">
    <property type="entry name" value="Translation initiation factor IF-2"/>
    <property type="match status" value="1"/>
</dbReference>